<name>A0A1S3HQJ8_LINAN</name>
<evidence type="ECO:0000256" key="5">
    <source>
        <dbReference type="ARBA" id="ARBA00023242"/>
    </source>
</evidence>
<dbReference type="SMART" id="SM00506">
    <property type="entry name" value="A1pp"/>
    <property type="match status" value="1"/>
</dbReference>
<comment type="subcellular location">
    <subcellularLocation>
        <location evidence="1">Nucleus</location>
    </subcellularLocation>
</comment>
<feature type="region of interest" description="Disordered" evidence="7">
    <location>
        <begin position="759"/>
        <end position="814"/>
    </location>
</feature>
<dbReference type="GeneID" id="106157264"/>
<dbReference type="InParanoid" id="A0A1S3HQJ8"/>
<protein>
    <recommendedName>
        <fullName evidence="6">Poly [ADP-ribose] polymerase</fullName>
        <shortName evidence="6">PARP</shortName>
        <ecNumber evidence="6">2.4.2.-</ecNumber>
    </recommendedName>
</protein>
<dbReference type="KEGG" id="lak:106157264"/>
<dbReference type="InterPro" id="IPR002589">
    <property type="entry name" value="Macro_dom"/>
</dbReference>
<evidence type="ECO:0000256" key="4">
    <source>
        <dbReference type="ARBA" id="ARBA00023027"/>
    </source>
</evidence>
<feature type="compositionally biased region" description="Basic and acidic residues" evidence="7">
    <location>
        <begin position="1000"/>
        <end position="1012"/>
    </location>
</feature>
<evidence type="ECO:0000259" key="8">
    <source>
        <dbReference type="PROSITE" id="PS51059"/>
    </source>
</evidence>
<feature type="region of interest" description="Disordered" evidence="7">
    <location>
        <begin position="398"/>
        <end position="431"/>
    </location>
</feature>
<evidence type="ECO:0000256" key="7">
    <source>
        <dbReference type="SAM" id="MobiDB-lite"/>
    </source>
</evidence>
<evidence type="ECO:0000256" key="6">
    <source>
        <dbReference type="RuleBase" id="RU362114"/>
    </source>
</evidence>
<dbReference type="SUPFAM" id="SSF52949">
    <property type="entry name" value="Macro domain-like"/>
    <property type="match status" value="1"/>
</dbReference>
<dbReference type="Gene3D" id="3.40.220.10">
    <property type="entry name" value="Leucine Aminopeptidase, subunit E, domain 1"/>
    <property type="match status" value="1"/>
</dbReference>
<sequence>MCSRILVKNLNPETSGDALSLFLERYFGGVDVDPATHIEYSADKTSALVSLGQDIEDIENLVKDAKPLEGNVLSITEAPPIDSILITNIPKGVTEDHVELYFAQEKVGGGEIEESLTLCNLDRGYAVLTFEDPKVVETVTARKHVLLKVPVNVVAHNRCLGLPAHLETSGGEELNNVDGNIEPPGHIPVSLGSFKLETQDTELIASNNDASLRVHSPSHETVSTEKKSPEAVIEEEQTSNAYVTLLPPTNKTSPVYPTHLTRSQPTQSKATTFKDQDKDDHVTFNPLMSEMKPMATVLPVKSSPQSAYDNANTTRALIGDPDPVDFQTYLEPVPHALGLDDGYVLVKPVSNRNPAAAAPPAQTRPPAAEEPHETLTSGIYCSIHDSQLESRFNEKFILNDQNRPGSPGQKLSPARTSQQPRFSAMEGRSLPSLPVDAKMSHTRHSNIQNGQQVSPTDHSRQDNLEMATVTCQTKAKALLLKRENLQHVTIKDTNVEIRGTRDQVMKSQIEVYEKMDEMVEKTWGLSQRLQNVFKNAAVRDLINREVSKKQLKVEWTLGLDGLTVTAFEATVADKTIKMIIALTESKKHVVQKESQPLLEMKTLKDMVQKFNQTRNAVIECGNTEVVIEGIKQDVTTGLSLIQKYFQENTIVSSTIPVDKKGKLSYLKTHCEARIKGAVRQPKTKMGISFNFKDNHLTVSGVREDVEQFKDEVNKLLKEIGHVTFQGSTPGMFHFLTRQQLGQSLLKSLESQHQCVIEVEARQRPPITPRNSTHSSPRGAAAAYSSDEDEDRPRSRNRGSRDRGRDNASDTMWKTGGITVTLQQGDITKEKRSSVLVNVVGKDLNLEHGQIARQFLRVGGQELQDELSTVSASFGEVVVTRKYGSLSENCEVVYHVVLPTYSRGKGEKILSRVISECLQMASKDDLTSIAFPSIGCGNLKYSPPLVAQTILEECQKLSKGRTSLKYVNLMVYDANTFQDFQDELASKSGGRSPRGRHSRQHSQDHDQTTSFEPKEIRQPYPVFHIFAESQVKAQAVRRSVESALKENCDKQVVPIDKHLMRQFGGREFGKLESEIAKKGVELRIDKRRPEVIITGERSSVAMAKSDILEFVNKKLLSGSVGDLDSQRQREEKKSFQRGGNRVKYVQFLAGSLDNNEPDYWTHFTNPLKTMFSNVKGLITGKSQKPYKLVRLHDDDATFNEVVQLMIQTFDSSKVGQGRDAHGLTHRRLHITKVQRIENPKLYHRYAGRRREFCLEAVRGEIKALHKLRSVRIRQVETQRVIQTLPNLSRNYDLVEEINECYLFHGTKAEAVEGMLMSGPTEKLGQDTGMFGRGIYCAEKSTKADQYSDPKTARQTQNLQMIIMRVLLGKVFHCTATKKYSKPPCMDPTCGTADICTKHPQYDSICGDVQKLFREFVIYDQQLCYPEFLVTYNRA</sequence>
<dbReference type="GO" id="GO:0005737">
    <property type="term" value="C:cytoplasm"/>
    <property type="evidence" value="ECO:0007669"/>
    <property type="project" value="TreeGrafter"/>
</dbReference>
<dbReference type="InterPro" id="IPR043472">
    <property type="entry name" value="Macro_dom-like"/>
</dbReference>
<dbReference type="Pfam" id="PF23085">
    <property type="entry name" value="RRM_PARP14_3"/>
    <property type="match status" value="1"/>
</dbReference>
<feature type="region of interest" description="Disordered" evidence="7">
    <location>
        <begin position="354"/>
        <end position="373"/>
    </location>
</feature>
<gene>
    <name evidence="11" type="primary">LOC106157264</name>
</gene>
<dbReference type="Pfam" id="PF00644">
    <property type="entry name" value="PARP"/>
    <property type="match status" value="1"/>
</dbReference>
<dbReference type="InterPro" id="IPR012677">
    <property type="entry name" value="Nucleotide-bd_a/b_plait_sf"/>
</dbReference>
<accession>A0A1S3HQJ8</accession>
<evidence type="ECO:0000256" key="3">
    <source>
        <dbReference type="ARBA" id="ARBA00022679"/>
    </source>
</evidence>
<feature type="domain" description="Macro" evidence="9">
    <location>
        <begin position="806"/>
        <end position="987"/>
    </location>
</feature>
<dbReference type="InterPro" id="IPR012317">
    <property type="entry name" value="Poly(ADP-ribose)pol_cat_dom"/>
</dbReference>
<feature type="region of interest" description="Disordered" evidence="7">
    <location>
        <begin position="983"/>
        <end position="1012"/>
    </location>
</feature>
<dbReference type="STRING" id="7574.A0A1S3HQJ8"/>
<dbReference type="Gene3D" id="3.30.70.330">
    <property type="match status" value="1"/>
</dbReference>
<proteinExistence type="predicted"/>
<dbReference type="GO" id="GO:0005634">
    <property type="term" value="C:nucleus"/>
    <property type="evidence" value="ECO:0007669"/>
    <property type="project" value="UniProtKB-SubCell"/>
</dbReference>
<dbReference type="PROSITE" id="PS51154">
    <property type="entry name" value="MACRO"/>
    <property type="match status" value="1"/>
</dbReference>
<dbReference type="PANTHER" id="PTHR14453">
    <property type="entry name" value="PARP/ZINC FINGER CCCH TYPE DOMAIN CONTAINING PROTEIN"/>
    <property type="match status" value="1"/>
</dbReference>
<evidence type="ECO:0000313" key="11">
    <source>
        <dbReference type="RefSeq" id="XP_013388312.1"/>
    </source>
</evidence>
<keyword evidence="4 6" id="KW-0520">NAD</keyword>
<feature type="compositionally biased region" description="Low complexity" evidence="7">
    <location>
        <begin position="354"/>
        <end position="366"/>
    </location>
</feature>
<dbReference type="Gene3D" id="3.90.228.10">
    <property type="match status" value="1"/>
</dbReference>
<feature type="region of interest" description="Disordered" evidence="7">
    <location>
        <begin position="215"/>
        <end position="274"/>
    </location>
</feature>
<evidence type="ECO:0000313" key="10">
    <source>
        <dbReference type="Proteomes" id="UP000085678"/>
    </source>
</evidence>
<dbReference type="OrthoDB" id="411019at2759"/>
<feature type="compositionally biased region" description="Basic and acidic residues" evidence="7">
    <location>
        <begin position="790"/>
        <end position="807"/>
    </location>
</feature>
<dbReference type="SUPFAM" id="SSF56399">
    <property type="entry name" value="ADP-ribosylation"/>
    <property type="match status" value="1"/>
</dbReference>
<evidence type="ECO:0000256" key="1">
    <source>
        <dbReference type="ARBA" id="ARBA00004123"/>
    </source>
</evidence>
<dbReference type="GO" id="GO:0003950">
    <property type="term" value="F:NAD+ poly-ADP-ribosyltransferase activity"/>
    <property type="evidence" value="ECO:0007669"/>
    <property type="project" value="UniProtKB-UniRule"/>
</dbReference>
<dbReference type="Proteomes" id="UP000085678">
    <property type="component" value="Unplaced"/>
</dbReference>
<dbReference type="PANTHER" id="PTHR14453:SF67">
    <property type="entry name" value="POLY [ADP-RIBOSE] POLYMERASE"/>
    <property type="match status" value="1"/>
</dbReference>
<dbReference type="GO" id="GO:0003714">
    <property type="term" value="F:transcription corepressor activity"/>
    <property type="evidence" value="ECO:0007669"/>
    <property type="project" value="TreeGrafter"/>
</dbReference>
<evidence type="ECO:0000259" key="9">
    <source>
        <dbReference type="PROSITE" id="PS51154"/>
    </source>
</evidence>
<organism evidence="10 11">
    <name type="scientific">Lingula anatina</name>
    <name type="common">Brachiopod</name>
    <name type="synonym">Lingula unguis</name>
    <dbReference type="NCBI Taxonomy" id="7574"/>
    <lineage>
        <taxon>Eukaryota</taxon>
        <taxon>Metazoa</taxon>
        <taxon>Spiralia</taxon>
        <taxon>Lophotrochozoa</taxon>
        <taxon>Brachiopoda</taxon>
        <taxon>Linguliformea</taxon>
        <taxon>Lingulata</taxon>
        <taxon>Lingulida</taxon>
        <taxon>Linguloidea</taxon>
        <taxon>Lingulidae</taxon>
        <taxon>Lingula</taxon>
    </lineage>
</organism>
<dbReference type="SUPFAM" id="SSF54928">
    <property type="entry name" value="RNA-binding domain, RBD"/>
    <property type="match status" value="1"/>
</dbReference>
<dbReference type="PROSITE" id="PS51059">
    <property type="entry name" value="PARP_CATALYTIC"/>
    <property type="match status" value="1"/>
</dbReference>
<keyword evidence="2 6" id="KW-0328">Glycosyltransferase</keyword>
<dbReference type="GO" id="GO:0010629">
    <property type="term" value="P:negative regulation of gene expression"/>
    <property type="evidence" value="ECO:0007669"/>
    <property type="project" value="TreeGrafter"/>
</dbReference>
<dbReference type="EC" id="2.4.2.-" evidence="6"/>
<evidence type="ECO:0000256" key="2">
    <source>
        <dbReference type="ARBA" id="ARBA00022676"/>
    </source>
</evidence>
<dbReference type="RefSeq" id="XP_013388312.1">
    <property type="nucleotide sequence ID" value="XM_013532858.1"/>
</dbReference>
<dbReference type="InterPro" id="IPR052056">
    <property type="entry name" value="Mono-ARTD/PARP"/>
</dbReference>
<keyword evidence="5" id="KW-0539">Nucleus</keyword>
<keyword evidence="3 6" id="KW-0808">Transferase</keyword>
<dbReference type="InterPro" id="IPR035979">
    <property type="entry name" value="RBD_domain_sf"/>
</dbReference>
<reference evidence="11" key="1">
    <citation type="submission" date="2025-08" db="UniProtKB">
        <authorList>
            <consortium name="RefSeq"/>
        </authorList>
    </citation>
    <scope>IDENTIFICATION</scope>
    <source>
        <tissue evidence="11">Gonads</tissue>
    </source>
</reference>
<keyword evidence="10" id="KW-1185">Reference proteome</keyword>
<feature type="compositionally biased region" description="Polar residues" evidence="7">
    <location>
        <begin position="238"/>
        <end position="271"/>
    </location>
</feature>
<dbReference type="Pfam" id="PF01661">
    <property type="entry name" value="Macro"/>
    <property type="match status" value="1"/>
</dbReference>
<dbReference type="GO" id="GO:0003676">
    <property type="term" value="F:nucleic acid binding"/>
    <property type="evidence" value="ECO:0007669"/>
    <property type="project" value="InterPro"/>
</dbReference>
<feature type="domain" description="PARP catalytic" evidence="8">
    <location>
        <begin position="1171"/>
        <end position="1433"/>
    </location>
</feature>